<dbReference type="Gene3D" id="3.30.40.10">
    <property type="entry name" value="Zinc/RING finger domain, C3HC4 (zinc finger)"/>
    <property type="match status" value="1"/>
</dbReference>
<name>A0A6G1JWI3_9PLEO</name>
<proteinExistence type="predicted"/>
<evidence type="ECO:0000313" key="1">
    <source>
        <dbReference type="EMBL" id="KAF2704908.1"/>
    </source>
</evidence>
<dbReference type="InterPro" id="IPR013083">
    <property type="entry name" value="Znf_RING/FYVE/PHD"/>
</dbReference>
<evidence type="ECO:0000313" key="2">
    <source>
        <dbReference type="Proteomes" id="UP000799428"/>
    </source>
</evidence>
<keyword evidence="2" id="KW-1185">Reference proteome</keyword>
<dbReference type="SUPFAM" id="SSF57850">
    <property type="entry name" value="RING/U-box"/>
    <property type="match status" value="1"/>
</dbReference>
<accession>A0A6G1JWI3</accession>
<gene>
    <name evidence="1" type="ORF">K504DRAFT_537492</name>
</gene>
<sequence>MYQVQPTTAKPRTRFQPPIPYFRCRETGTLLFYPHMWPSERVRSDLRENAGEYTTGIDCIDFAWMKKYGNHNVSDRCYVDRFQVYAEVLEYQVPIEQTNPFFFLPPKCRDKLYHEIKVSSSLKVSTKEQCAICSAHQAAVPVPETLCLSGKLRVPSEEDSHSVLSHHITECGHFFHEACLFAWLLQDRDMLQVPQVEHCNSCQGIKDFVANMWWTPEQLETALGRLDSEIENGESVLLVDK</sequence>
<dbReference type="Proteomes" id="UP000799428">
    <property type="component" value="Unassembled WGS sequence"/>
</dbReference>
<reference evidence="1" key="1">
    <citation type="journal article" date="2020" name="Stud. Mycol.">
        <title>101 Dothideomycetes genomes: a test case for predicting lifestyles and emergence of pathogens.</title>
        <authorList>
            <person name="Haridas S."/>
            <person name="Albert R."/>
            <person name="Binder M."/>
            <person name="Bloem J."/>
            <person name="Labutti K."/>
            <person name="Salamov A."/>
            <person name="Andreopoulos B."/>
            <person name="Baker S."/>
            <person name="Barry K."/>
            <person name="Bills G."/>
            <person name="Bluhm B."/>
            <person name="Cannon C."/>
            <person name="Castanera R."/>
            <person name="Culley D."/>
            <person name="Daum C."/>
            <person name="Ezra D."/>
            <person name="Gonzalez J."/>
            <person name="Henrissat B."/>
            <person name="Kuo A."/>
            <person name="Liang C."/>
            <person name="Lipzen A."/>
            <person name="Lutzoni F."/>
            <person name="Magnuson J."/>
            <person name="Mondo S."/>
            <person name="Nolan M."/>
            <person name="Ohm R."/>
            <person name="Pangilinan J."/>
            <person name="Park H.-J."/>
            <person name="Ramirez L."/>
            <person name="Alfaro M."/>
            <person name="Sun H."/>
            <person name="Tritt A."/>
            <person name="Yoshinaga Y."/>
            <person name="Zwiers L.-H."/>
            <person name="Turgeon B."/>
            <person name="Goodwin S."/>
            <person name="Spatafora J."/>
            <person name="Crous P."/>
            <person name="Grigoriev I."/>
        </authorList>
    </citation>
    <scope>NUCLEOTIDE SEQUENCE</scope>
    <source>
        <strain evidence="1">CBS 279.74</strain>
    </source>
</reference>
<organism evidence="1 2">
    <name type="scientific">Pleomassaria siparia CBS 279.74</name>
    <dbReference type="NCBI Taxonomy" id="1314801"/>
    <lineage>
        <taxon>Eukaryota</taxon>
        <taxon>Fungi</taxon>
        <taxon>Dikarya</taxon>
        <taxon>Ascomycota</taxon>
        <taxon>Pezizomycotina</taxon>
        <taxon>Dothideomycetes</taxon>
        <taxon>Pleosporomycetidae</taxon>
        <taxon>Pleosporales</taxon>
        <taxon>Pleomassariaceae</taxon>
        <taxon>Pleomassaria</taxon>
    </lineage>
</organism>
<dbReference type="AlphaFoldDB" id="A0A6G1JWI3"/>
<protein>
    <recommendedName>
        <fullName evidence="3">RING-type domain-containing protein</fullName>
    </recommendedName>
</protein>
<evidence type="ECO:0008006" key="3">
    <source>
        <dbReference type="Google" id="ProtNLM"/>
    </source>
</evidence>
<dbReference type="EMBL" id="MU005780">
    <property type="protein sequence ID" value="KAF2704908.1"/>
    <property type="molecule type" value="Genomic_DNA"/>
</dbReference>